<protein>
    <recommendedName>
        <fullName evidence="7">Protein MgtC</fullName>
    </recommendedName>
</protein>
<keyword evidence="10" id="KW-1185">Reference proteome</keyword>
<sequence>MIGNIELLSRLLIAALLGSVIGFERERLSWAAGLRTHMLVCVGAALMMLVSAFGFADVLGQKNVVLDPSRVAAQVVSGIGFLGAGSILLRGEVVRGLTTAASLWSVAGIGLAVGGGMYTAAIGATAIILLILAGVKPLERRFISVRQQRSIQLLAERGSVSLDSVHRALGSGSVRVKQFIVQQSEDDADLDDVQIALSRVAAAEYTAICSRLGGMAGVRECRHDR</sequence>
<dbReference type="PRINTS" id="PR01837">
    <property type="entry name" value="MGTCSAPBPROT"/>
</dbReference>
<feature type="transmembrane region" description="Helical" evidence="7">
    <location>
        <begin position="71"/>
        <end position="89"/>
    </location>
</feature>
<dbReference type="PANTHER" id="PTHR33778">
    <property type="entry name" value="PROTEIN MGTC"/>
    <property type="match status" value="1"/>
</dbReference>
<proteinExistence type="inferred from homology"/>
<keyword evidence="7" id="KW-0997">Cell inner membrane</keyword>
<dbReference type="GO" id="GO:0005886">
    <property type="term" value="C:plasma membrane"/>
    <property type="evidence" value="ECO:0007669"/>
    <property type="project" value="UniProtKB-SubCell"/>
</dbReference>
<evidence type="ECO:0000256" key="7">
    <source>
        <dbReference type="RuleBase" id="RU365041"/>
    </source>
</evidence>
<keyword evidence="5 7" id="KW-1133">Transmembrane helix</keyword>
<evidence type="ECO:0000256" key="4">
    <source>
        <dbReference type="ARBA" id="ARBA00022692"/>
    </source>
</evidence>
<feature type="transmembrane region" description="Helical" evidence="7">
    <location>
        <begin position="38"/>
        <end position="59"/>
    </location>
</feature>
<dbReference type="Pfam" id="PF02308">
    <property type="entry name" value="MgtC"/>
    <property type="match status" value="1"/>
</dbReference>
<name>A0A7W9WQR3_9BURK</name>
<evidence type="ECO:0000259" key="8">
    <source>
        <dbReference type="Pfam" id="PF02308"/>
    </source>
</evidence>
<keyword evidence="6 7" id="KW-0472">Membrane</keyword>
<dbReference type="Proteomes" id="UP000571554">
    <property type="component" value="Unassembled WGS sequence"/>
</dbReference>
<feature type="domain" description="MgtC/SapB/SrpB/YhiD N-terminal" evidence="8">
    <location>
        <begin position="11"/>
        <end position="140"/>
    </location>
</feature>
<dbReference type="PANTHER" id="PTHR33778:SF1">
    <property type="entry name" value="MAGNESIUM TRANSPORTER YHID-RELATED"/>
    <property type="match status" value="1"/>
</dbReference>
<dbReference type="RefSeq" id="WP_183723847.1">
    <property type="nucleotide sequence ID" value="NZ_JACHBW010000005.1"/>
</dbReference>
<keyword evidence="3" id="KW-1003">Cell membrane</keyword>
<organism evidence="9 10">
    <name type="scientific">Paraburkholderia bannensis</name>
    <dbReference type="NCBI Taxonomy" id="765414"/>
    <lineage>
        <taxon>Bacteria</taxon>
        <taxon>Pseudomonadati</taxon>
        <taxon>Pseudomonadota</taxon>
        <taxon>Betaproteobacteria</taxon>
        <taxon>Burkholderiales</taxon>
        <taxon>Burkholderiaceae</taxon>
        <taxon>Paraburkholderia</taxon>
    </lineage>
</organism>
<dbReference type="InterPro" id="IPR003416">
    <property type="entry name" value="MgtC/SapB/SrpB/YhiD_fam"/>
</dbReference>
<comment type="similarity">
    <text evidence="2 7">Belongs to the MgtC/SapB family.</text>
</comment>
<feature type="transmembrane region" description="Helical" evidence="7">
    <location>
        <begin position="109"/>
        <end position="133"/>
    </location>
</feature>
<evidence type="ECO:0000256" key="2">
    <source>
        <dbReference type="ARBA" id="ARBA00009298"/>
    </source>
</evidence>
<comment type="subcellular location">
    <subcellularLocation>
        <location evidence="7">Cell inner membrane</location>
        <topology evidence="7">Multi-pass membrane protein</topology>
    </subcellularLocation>
    <subcellularLocation>
        <location evidence="1">Cell membrane</location>
        <topology evidence="1">Multi-pass membrane protein</topology>
    </subcellularLocation>
</comment>
<accession>A0A7W9WQR3</accession>
<evidence type="ECO:0000256" key="6">
    <source>
        <dbReference type="ARBA" id="ARBA00023136"/>
    </source>
</evidence>
<dbReference type="EMBL" id="JACHBW010000005">
    <property type="protein sequence ID" value="MBB6102360.1"/>
    <property type="molecule type" value="Genomic_DNA"/>
</dbReference>
<comment type="caution">
    <text evidence="9">The sequence shown here is derived from an EMBL/GenBank/DDBJ whole genome shotgun (WGS) entry which is preliminary data.</text>
</comment>
<gene>
    <name evidence="9" type="ORF">F4827_002209</name>
</gene>
<reference evidence="9 10" key="1">
    <citation type="submission" date="2020-08" db="EMBL/GenBank/DDBJ databases">
        <title>Above-ground endophytic microbial communities from plants in different locations in the United States.</title>
        <authorList>
            <person name="Frank C."/>
        </authorList>
    </citation>
    <scope>NUCLEOTIDE SEQUENCE [LARGE SCALE GENOMIC DNA]</scope>
    <source>
        <strain evidence="9 10">WP4_2_2</strain>
    </source>
</reference>
<dbReference type="InterPro" id="IPR049177">
    <property type="entry name" value="MgtC_SapB_SrpB_YhiD_N"/>
</dbReference>
<evidence type="ECO:0000256" key="5">
    <source>
        <dbReference type="ARBA" id="ARBA00022989"/>
    </source>
</evidence>
<evidence type="ECO:0000313" key="9">
    <source>
        <dbReference type="EMBL" id="MBB6102360.1"/>
    </source>
</evidence>
<evidence type="ECO:0000256" key="3">
    <source>
        <dbReference type="ARBA" id="ARBA00022475"/>
    </source>
</evidence>
<evidence type="ECO:0000256" key="1">
    <source>
        <dbReference type="ARBA" id="ARBA00004651"/>
    </source>
</evidence>
<evidence type="ECO:0000313" key="10">
    <source>
        <dbReference type="Proteomes" id="UP000571554"/>
    </source>
</evidence>
<keyword evidence="4 7" id="KW-0812">Transmembrane</keyword>
<dbReference type="AlphaFoldDB" id="A0A7W9WQR3"/>